<dbReference type="InterPro" id="IPR011990">
    <property type="entry name" value="TPR-like_helical_dom_sf"/>
</dbReference>
<feature type="signal peptide" evidence="2">
    <location>
        <begin position="1"/>
        <end position="22"/>
    </location>
</feature>
<evidence type="ECO:0000256" key="1">
    <source>
        <dbReference type="PROSITE-ProRule" id="PRU00339"/>
    </source>
</evidence>
<proteinExistence type="predicted"/>
<keyword evidence="2" id="KW-0732">Signal</keyword>
<accession>A0ABQ3CVM5</accession>
<dbReference type="SUPFAM" id="SSF48452">
    <property type="entry name" value="TPR-like"/>
    <property type="match status" value="1"/>
</dbReference>
<evidence type="ECO:0000256" key="2">
    <source>
        <dbReference type="SAM" id="SignalP"/>
    </source>
</evidence>
<evidence type="ECO:0008006" key="5">
    <source>
        <dbReference type="Google" id="ProtNLM"/>
    </source>
</evidence>
<dbReference type="InterPro" id="IPR019734">
    <property type="entry name" value="TPR_rpt"/>
</dbReference>
<dbReference type="EMBL" id="BMZF01000001">
    <property type="protein sequence ID" value="GHA43254.1"/>
    <property type="molecule type" value="Genomic_DNA"/>
</dbReference>
<keyword evidence="4" id="KW-1185">Reference proteome</keyword>
<organism evidence="3 4">
    <name type="scientific">Paramylibacter ulvae</name>
    <dbReference type="NCBI Taxonomy" id="1651968"/>
    <lineage>
        <taxon>Bacteria</taxon>
        <taxon>Pseudomonadati</taxon>
        <taxon>Pseudomonadota</taxon>
        <taxon>Alphaproteobacteria</taxon>
        <taxon>Rhodobacterales</taxon>
        <taxon>Paracoccaceae</taxon>
        <taxon>Paramylibacter</taxon>
    </lineage>
</organism>
<gene>
    <name evidence="3" type="ORF">GCM10008927_04860</name>
</gene>
<dbReference type="Proteomes" id="UP000634455">
    <property type="component" value="Unassembled WGS sequence"/>
</dbReference>
<sequence length="181" mass="20072">MKFTPLITTASIAISIAMPIFAAGSSTPEKPKPTETTMECEKGFVWNEKSEKCVEIEESNLNDDQIYLNARELAYANQYDNALRLLDMAANPRDPRILTYQGYAHRKAGRAELANTYYTAALDIDPTNITARSYMGQGMVRSGDMTAAVDQLIEIASISGKDNWPYRALANAIRGDITTDY</sequence>
<evidence type="ECO:0000313" key="3">
    <source>
        <dbReference type="EMBL" id="GHA43254.1"/>
    </source>
</evidence>
<comment type="caution">
    <text evidence="3">The sequence shown here is derived from an EMBL/GenBank/DDBJ whole genome shotgun (WGS) entry which is preliminary data.</text>
</comment>
<protein>
    <recommendedName>
        <fullName evidence="5">Tetratricopeptide repeat protein</fullName>
    </recommendedName>
</protein>
<keyword evidence="1" id="KW-0802">TPR repeat</keyword>
<feature type="chain" id="PRO_5047168040" description="Tetratricopeptide repeat protein" evidence="2">
    <location>
        <begin position="23"/>
        <end position="181"/>
    </location>
</feature>
<evidence type="ECO:0000313" key="4">
    <source>
        <dbReference type="Proteomes" id="UP000634455"/>
    </source>
</evidence>
<dbReference type="PROSITE" id="PS50005">
    <property type="entry name" value="TPR"/>
    <property type="match status" value="1"/>
</dbReference>
<reference evidence="4" key="1">
    <citation type="journal article" date="2019" name="Int. J. Syst. Evol. Microbiol.">
        <title>The Global Catalogue of Microorganisms (GCM) 10K type strain sequencing project: providing services to taxonomists for standard genome sequencing and annotation.</title>
        <authorList>
            <consortium name="The Broad Institute Genomics Platform"/>
            <consortium name="The Broad Institute Genome Sequencing Center for Infectious Disease"/>
            <person name="Wu L."/>
            <person name="Ma J."/>
        </authorList>
    </citation>
    <scope>NUCLEOTIDE SEQUENCE [LARGE SCALE GENOMIC DNA]</scope>
    <source>
        <strain evidence="4">KCTC 32465</strain>
    </source>
</reference>
<dbReference type="RefSeq" id="WP_189638970.1">
    <property type="nucleotide sequence ID" value="NZ_BMZF01000001.1"/>
</dbReference>
<feature type="repeat" description="TPR" evidence="1">
    <location>
        <begin position="95"/>
        <end position="128"/>
    </location>
</feature>
<dbReference type="Gene3D" id="1.25.40.10">
    <property type="entry name" value="Tetratricopeptide repeat domain"/>
    <property type="match status" value="1"/>
</dbReference>
<name>A0ABQ3CVM5_9RHOB</name>